<organism evidence="1 2">
    <name type="scientific">Eumeta variegata</name>
    <name type="common">Bagworm moth</name>
    <name type="synonym">Eumeta japonica</name>
    <dbReference type="NCBI Taxonomy" id="151549"/>
    <lineage>
        <taxon>Eukaryota</taxon>
        <taxon>Metazoa</taxon>
        <taxon>Ecdysozoa</taxon>
        <taxon>Arthropoda</taxon>
        <taxon>Hexapoda</taxon>
        <taxon>Insecta</taxon>
        <taxon>Pterygota</taxon>
        <taxon>Neoptera</taxon>
        <taxon>Endopterygota</taxon>
        <taxon>Lepidoptera</taxon>
        <taxon>Glossata</taxon>
        <taxon>Ditrysia</taxon>
        <taxon>Tineoidea</taxon>
        <taxon>Psychidae</taxon>
        <taxon>Oiketicinae</taxon>
        <taxon>Eumeta</taxon>
    </lineage>
</organism>
<sequence length="72" mass="7811">MVKSNQAPQTIAKPGLTRKKLMPMCMAGLEIKRNSPAETYLPGVCPNPPGSAPTTAGVRRAYAAYQKFNAYR</sequence>
<keyword evidence="2" id="KW-1185">Reference proteome</keyword>
<comment type="caution">
    <text evidence="1">The sequence shown here is derived from an EMBL/GenBank/DDBJ whole genome shotgun (WGS) entry which is preliminary data.</text>
</comment>
<proteinExistence type="predicted"/>
<evidence type="ECO:0000313" key="1">
    <source>
        <dbReference type="EMBL" id="GBP23150.1"/>
    </source>
</evidence>
<dbReference type="Proteomes" id="UP000299102">
    <property type="component" value="Unassembled WGS sequence"/>
</dbReference>
<evidence type="ECO:0000313" key="2">
    <source>
        <dbReference type="Proteomes" id="UP000299102"/>
    </source>
</evidence>
<dbReference type="AlphaFoldDB" id="A0A4C1UAL0"/>
<reference evidence="1 2" key="1">
    <citation type="journal article" date="2019" name="Commun. Biol.">
        <title>The bagworm genome reveals a unique fibroin gene that provides high tensile strength.</title>
        <authorList>
            <person name="Kono N."/>
            <person name="Nakamura H."/>
            <person name="Ohtoshi R."/>
            <person name="Tomita M."/>
            <person name="Numata K."/>
            <person name="Arakawa K."/>
        </authorList>
    </citation>
    <scope>NUCLEOTIDE SEQUENCE [LARGE SCALE GENOMIC DNA]</scope>
</reference>
<gene>
    <name evidence="1" type="ORF">EVAR_13172_1</name>
</gene>
<accession>A0A4C1UAL0</accession>
<name>A0A4C1UAL0_EUMVA</name>
<dbReference type="EMBL" id="BGZK01000147">
    <property type="protein sequence ID" value="GBP23150.1"/>
    <property type="molecule type" value="Genomic_DNA"/>
</dbReference>
<protein>
    <submittedName>
        <fullName evidence="1">Uncharacterized protein</fullName>
    </submittedName>
</protein>